<gene>
    <name evidence="1" type="ORF">KCG45_08695</name>
</gene>
<comment type="caution">
    <text evidence="1">The sequence shown here is derived from an EMBL/GenBank/DDBJ whole genome shotgun (WGS) entry which is preliminary data.</text>
</comment>
<accession>A0ABS6SMH8</accession>
<dbReference type="Proteomes" id="UP000699975">
    <property type="component" value="Unassembled WGS sequence"/>
</dbReference>
<protein>
    <submittedName>
        <fullName evidence="1">Uncharacterized protein</fullName>
    </submittedName>
</protein>
<dbReference type="RefSeq" id="WP_218316876.1">
    <property type="nucleotide sequence ID" value="NZ_JAGSPB010000002.1"/>
</dbReference>
<evidence type="ECO:0000313" key="2">
    <source>
        <dbReference type="Proteomes" id="UP000699975"/>
    </source>
</evidence>
<organism evidence="1 2">
    <name type="scientific">Erythrobacter ani</name>
    <dbReference type="NCBI Taxonomy" id="2827235"/>
    <lineage>
        <taxon>Bacteria</taxon>
        <taxon>Pseudomonadati</taxon>
        <taxon>Pseudomonadota</taxon>
        <taxon>Alphaproteobacteria</taxon>
        <taxon>Sphingomonadales</taxon>
        <taxon>Erythrobacteraceae</taxon>
        <taxon>Erythrobacter/Porphyrobacter group</taxon>
        <taxon>Erythrobacter</taxon>
    </lineage>
</organism>
<keyword evidence="2" id="KW-1185">Reference proteome</keyword>
<proteinExistence type="predicted"/>
<sequence>MHISLKSLQASHIAANLSDDETILGRTQDAVTIFLPVLVPKRGGKSDVLAATNRPSRPDPVLIGALRKAHGMLTTTRGLPFIETAPVSPYEREILRLAFLAHDIQRVILRGRPPHHVNLELLKKMDIPLGLIQAAQGVGLC</sequence>
<evidence type="ECO:0000313" key="1">
    <source>
        <dbReference type="EMBL" id="MBV7266254.1"/>
    </source>
</evidence>
<name>A0ABS6SMH8_9SPHN</name>
<dbReference type="EMBL" id="JAGSPB010000002">
    <property type="protein sequence ID" value="MBV7266254.1"/>
    <property type="molecule type" value="Genomic_DNA"/>
</dbReference>
<reference evidence="1 2" key="1">
    <citation type="submission" date="2021-04" db="EMBL/GenBank/DDBJ databases">
        <authorList>
            <person name="Pira H."/>
            <person name="Risdian C."/>
            <person name="Wink J."/>
        </authorList>
    </citation>
    <scope>NUCLEOTIDE SEQUENCE [LARGE SCALE GENOMIC DNA]</scope>
    <source>
        <strain evidence="1 2">WH131</strain>
    </source>
</reference>